<sequence length="368" mass="40096">MPKRDYYETLEVSRDASSNELKKAFKKKAMKYHPDRNPDNPGAAEKFKEAAEAYDVLSDPQKKSAYDQFGHSGVEGMGGGGPNFNDININDIFGDIFGDVFGTRSQSRRQRRGSDLQYNLDLDLKDAVLGIQKKIKIPSHTQCSDCSGSGAEKGSSPITCSNCGGSGQIRMQQGFFSVQQTCSVCSGNGQVIKNICKTCRGAGAIKDNKTLSVNIPAGVDNGDKVRLSGEGEWMKGGQSGDLYVAIRVNNDPIFERDGRHLYIEAPIPFEISVIGGSIKIPTLEKSISLKIPANTQTGKVFRIKGKGASVVRDRRRGDILCRVVVETPSNLNKDQMKLLNQLSASLDKSKNYPGTDTFLKAISKVKND</sequence>
<evidence type="ECO:0000259" key="15">
    <source>
        <dbReference type="PROSITE" id="PS51188"/>
    </source>
</evidence>
<dbReference type="PANTHER" id="PTHR43096:SF48">
    <property type="entry name" value="CHAPERONE PROTEIN DNAJ"/>
    <property type="match status" value="1"/>
</dbReference>
<dbReference type="GO" id="GO:0042026">
    <property type="term" value="P:protein refolding"/>
    <property type="evidence" value="ECO:0007669"/>
    <property type="project" value="TreeGrafter"/>
</dbReference>
<evidence type="ECO:0000256" key="1">
    <source>
        <dbReference type="ARBA" id="ARBA00022490"/>
    </source>
</evidence>
<dbReference type="HAMAP" id="MF_01152">
    <property type="entry name" value="DnaJ"/>
    <property type="match status" value="1"/>
</dbReference>
<dbReference type="FunFam" id="2.10.230.10:FF:000002">
    <property type="entry name" value="Molecular chaperone DnaJ"/>
    <property type="match status" value="1"/>
</dbReference>
<dbReference type="InterPro" id="IPR002939">
    <property type="entry name" value="DnaJ_C"/>
</dbReference>
<accession>A0A520N575</accession>
<evidence type="ECO:0000256" key="5">
    <source>
        <dbReference type="ARBA" id="ARBA00022771"/>
    </source>
</evidence>
<dbReference type="InterPro" id="IPR018253">
    <property type="entry name" value="DnaJ_domain_CS"/>
</dbReference>
<feature type="repeat" description="CXXCXGXG motif" evidence="12">
    <location>
        <begin position="182"/>
        <end position="189"/>
    </location>
</feature>
<keyword evidence="7 12" id="KW-0346">Stress response</keyword>
<dbReference type="Gene3D" id="2.60.260.20">
    <property type="entry name" value="Urease metallochaperone UreE, N-terminal domain"/>
    <property type="match status" value="2"/>
</dbReference>
<comment type="domain">
    <text evidence="12">The J domain is necessary and sufficient to stimulate DnaK ATPase activity. Zinc center 1 plays an important role in the autonomous, DnaK-independent chaperone activity of DnaJ. Zinc center 2 is essential for interaction with DnaK and for DnaJ activity.</text>
</comment>
<feature type="binding site" evidence="12">
    <location>
        <position position="199"/>
    </location>
    <ligand>
        <name>Zn(2+)</name>
        <dbReference type="ChEBI" id="CHEBI:29105"/>
        <label>1</label>
    </ligand>
</feature>
<keyword evidence="4 12" id="KW-0677">Repeat</keyword>
<keyword evidence="3 12" id="KW-0479">Metal-binding</keyword>
<evidence type="ECO:0000313" key="17">
    <source>
        <dbReference type="Proteomes" id="UP000318710"/>
    </source>
</evidence>
<evidence type="ECO:0000256" key="7">
    <source>
        <dbReference type="ARBA" id="ARBA00023016"/>
    </source>
</evidence>
<name>A0A520N575_9GAMM</name>
<organism evidence="16 17">
    <name type="scientific">SAR86 cluster bacterium</name>
    <dbReference type="NCBI Taxonomy" id="2030880"/>
    <lineage>
        <taxon>Bacteria</taxon>
        <taxon>Pseudomonadati</taxon>
        <taxon>Pseudomonadota</taxon>
        <taxon>Gammaproteobacteria</taxon>
        <taxon>SAR86 cluster</taxon>
    </lineage>
</organism>
<dbReference type="GO" id="GO:0005524">
    <property type="term" value="F:ATP binding"/>
    <property type="evidence" value="ECO:0007669"/>
    <property type="project" value="InterPro"/>
</dbReference>
<dbReference type="FunFam" id="1.10.287.110:FF:000034">
    <property type="entry name" value="Chaperone protein DnaJ"/>
    <property type="match status" value="1"/>
</dbReference>
<dbReference type="SUPFAM" id="SSF57938">
    <property type="entry name" value="DnaJ/Hsp40 cysteine-rich domain"/>
    <property type="match status" value="1"/>
</dbReference>
<feature type="binding site" evidence="12">
    <location>
        <position position="182"/>
    </location>
    <ligand>
        <name>Zn(2+)</name>
        <dbReference type="ChEBI" id="CHEBI:29105"/>
        <label>2</label>
    </ligand>
</feature>
<dbReference type="SMART" id="SM00271">
    <property type="entry name" value="DnaJ"/>
    <property type="match status" value="1"/>
</dbReference>
<feature type="binding site" evidence="12">
    <location>
        <position position="163"/>
    </location>
    <ligand>
        <name>Zn(2+)</name>
        <dbReference type="ChEBI" id="CHEBI:29105"/>
        <label>2</label>
    </ligand>
</feature>
<dbReference type="PROSITE" id="PS00636">
    <property type="entry name" value="DNAJ_1"/>
    <property type="match status" value="1"/>
</dbReference>
<feature type="domain" description="J" evidence="14">
    <location>
        <begin position="5"/>
        <end position="70"/>
    </location>
</feature>
<feature type="binding site" evidence="12">
    <location>
        <position position="143"/>
    </location>
    <ligand>
        <name>Zn(2+)</name>
        <dbReference type="ChEBI" id="CHEBI:29105"/>
        <label>1</label>
    </ligand>
</feature>
<dbReference type="InterPro" id="IPR036410">
    <property type="entry name" value="HSP_DnaJ_Cys-rich_dom_sf"/>
</dbReference>
<gene>
    <name evidence="12 16" type="primary">dnaJ</name>
    <name evidence="16" type="ORF">EVA93_00375</name>
</gene>
<feature type="domain" description="CR-type" evidence="15">
    <location>
        <begin position="130"/>
        <end position="208"/>
    </location>
</feature>
<evidence type="ECO:0000256" key="12">
    <source>
        <dbReference type="HAMAP-Rule" id="MF_01152"/>
    </source>
</evidence>
<evidence type="ECO:0000256" key="9">
    <source>
        <dbReference type="ARBA" id="ARBA00053423"/>
    </source>
</evidence>
<reference evidence="16 17" key="1">
    <citation type="submission" date="2019-02" db="EMBL/GenBank/DDBJ databases">
        <title>Prokaryotic population dynamics and viral predation in marine succession experiment using metagenomics: the confinement effect.</title>
        <authorList>
            <person name="Haro-Moreno J.M."/>
            <person name="Rodriguez-Valera F."/>
            <person name="Lopez-Perez M."/>
        </authorList>
    </citation>
    <scope>NUCLEOTIDE SEQUENCE [LARGE SCALE GENOMIC DNA]</scope>
    <source>
        <strain evidence="16">MED-G160</strain>
    </source>
</reference>
<dbReference type="InterPro" id="IPR001305">
    <property type="entry name" value="HSP_DnaJ_Cys-rich_dom"/>
</dbReference>
<evidence type="ECO:0000256" key="11">
    <source>
        <dbReference type="ARBA" id="ARBA00067609"/>
    </source>
</evidence>
<evidence type="ECO:0000256" key="3">
    <source>
        <dbReference type="ARBA" id="ARBA00022723"/>
    </source>
</evidence>
<feature type="binding site" evidence="12">
    <location>
        <position position="146"/>
    </location>
    <ligand>
        <name>Zn(2+)</name>
        <dbReference type="ChEBI" id="CHEBI:29105"/>
        <label>1</label>
    </ligand>
</feature>
<dbReference type="InterPro" id="IPR008971">
    <property type="entry name" value="HSP40/DnaJ_pept-bd"/>
</dbReference>
<dbReference type="InterPro" id="IPR036869">
    <property type="entry name" value="J_dom_sf"/>
</dbReference>
<feature type="binding site" evidence="12">
    <location>
        <position position="185"/>
    </location>
    <ligand>
        <name>Zn(2+)</name>
        <dbReference type="ChEBI" id="CHEBI:29105"/>
        <label>2</label>
    </ligand>
</feature>
<dbReference type="Gene3D" id="2.10.230.10">
    <property type="entry name" value="Heat shock protein DnaJ, cysteine-rich domain"/>
    <property type="match status" value="1"/>
</dbReference>
<dbReference type="AlphaFoldDB" id="A0A520N575"/>
<dbReference type="PROSITE" id="PS50076">
    <property type="entry name" value="DNAJ_2"/>
    <property type="match status" value="1"/>
</dbReference>
<feature type="repeat" description="CXXCXGXG motif" evidence="12">
    <location>
        <begin position="160"/>
        <end position="167"/>
    </location>
</feature>
<dbReference type="EMBL" id="SHBF01000001">
    <property type="protein sequence ID" value="RZO28606.1"/>
    <property type="molecule type" value="Genomic_DNA"/>
</dbReference>
<dbReference type="CDD" id="cd10719">
    <property type="entry name" value="DnaJ_zf"/>
    <property type="match status" value="1"/>
</dbReference>
<dbReference type="PROSITE" id="PS51188">
    <property type="entry name" value="ZF_CR"/>
    <property type="match status" value="1"/>
</dbReference>
<dbReference type="CDD" id="cd06257">
    <property type="entry name" value="DnaJ"/>
    <property type="match status" value="1"/>
</dbReference>
<dbReference type="GO" id="GO:0009408">
    <property type="term" value="P:response to heat"/>
    <property type="evidence" value="ECO:0007669"/>
    <property type="project" value="InterPro"/>
</dbReference>
<dbReference type="GO" id="GO:0006260">
    <property type="term" value="P:DNA replication"/>
    <property type="evidence" value="ECO:0007669"/>
    <property type="project" value="UniProtKB-KW"/>
</dbReference>
<keyword evidence="6 12" id="KW-0862">Zinc</keyword>
<comment type="similarity">
    <text evidence="10 12">Belongs to the DnaJ family.</text>
</comment>
<comment type="function">
    <text evidence="9 12">Participates actively in the response to hyperosmotic and heat shock by preventing the aggregation of stress-denatured proteins and by disaggregating proteins, also in an autonomous, DnaK-independent fashion. Unfolded proteins bind initially to DnaJ; upon interaction with the DnaJ-bound protein, DnaK hydrolyzes its bound ATP, resulting in the formation of a stable complex. GrpE releases ADP from DnaK; ATP binding to DnaK triggers the release of the substrate protein, thus completing the reaction cycle. Several rounds of ATP-dependent interactions between DnaJ, DnaK and GrpE are required for fully efficient folding. Also involved, together with DnaK and GrpE, in the DNA replication of plasmids through activation of initiation proteins.</text>
</comment>
<feature type="zinc finger region" description="CR-type" evidence="13">
    <location>
        <begin position="130"/>
        <end position="208"/>
    </location>
</feature>
<comment type="cofactor">
    <cofactor evidence="12">
        <name>Zn(2+)</name>
        <dbReference type="ChEBI" id="CHEBI:29105"/>
    </cofactor>
    <text evidence="12">Binds 2 Zn(2+) ions per monomer.</text>
</comment>
<proteinExistence type="inferred from homology"/>
<dbReference type="Pfam" id="PF00684">
    <property type="entry name" value="DnaJ_CXXCXGXG"/>
    <property type="match status" value="1"/>
</dbReference>
<keyword evidence="2 12" id="KW-0235">DNA replication</keyword>
<dbReference type="InterPro" id="IPR001623">
    <property type="entry name" value="DnaJ_domain"/>
</dbReference>
<evidence type="ECO:0000256" key="6">
    <source>
        <dbReference type="ARBA" id="ARBA00022833"/>
    </source>
</evidence>
<dbReference type="Pfam" id="PF00226">
    <property type="entry name" value="DnaJ"/>
    <property type="match status" value="1"/>
</dbReference>
<comment type="subcellular location">
    <subcellularLocation>
        <location evidence="12">Cytoplasm</location>
    </subcellularLocation>
</comment>
<dbReference type="PRINTS" id="PR00625">
    <property type="entry name" value="JDOMAIN"/>
</dbReference>
<dbReference type="NCBIfam" id="NF008035">
    <property type="entry name" value="PRK10767.1"/>
    <property type="match status" value="1"/>
</dbReference>
<dbReference type="GO" id="GO:0051082">
    <property type="term" value="F:unfolded protein binding"/>
    <property type="evidence" value="ECO:0007669"/>
    <property type="project" value="UniProtKB-UniRule"/>
</dbReference>
<dbReference type="GO" id="GO:0008270">
    <property type="term" value="F:zinc ion binding"/>
    <property type="evidence" value="ECO:0007669"/>
    <property type="project" value="UniProtKB-UniRule"/>
</dbReference>
<keyword evidence="5 12" id="KW-0863">Zinc-finger</keyword>
<evidence type="ECO:0000256" key="4">
    <source>
        <dbReference type="ARBA" id="ARBA00022737"/>
    </source>
</evidence>
<evidence type="ECO:0000256" key="13">
    <source>
        <dbReference type="PROSITE-ProRule" id="PRU00546"/>
    </source>
</evidence>
<dbReference type="SUPFAM" id="SSF49493">
    <property type="entry name" value="HSP40/DnaJ peptide-binding domain"/>
    <property type="match status" value="2"/>
</dbReference>
<feature type="binding site" evidence="12">
    <location>
        <position position="196"/>
    </location>
    <ligand>
        <name>Zn(2+)</name>
        <dbReference type="ChEBI" id="CHEBI:29105"/>
        <label>1</label>
    </ligand>
</feature>
<feature type="repeat" description="CXXCXGXG motif" evidence="12">
    <location>
        <begin position="143"/>
        <end position="150"/>
    </location>
</feature>
<comment type="caution">
    <text evidence="16">The sequence shown here is derived from an EMBL/GenBank/DDBJ whole genome shotgun (WGS) entry which is preliminary data.</text>
</comment>
<protein>
    <recommendedName>
        <fullName evidence="11 12">Chaperone protein DnaJ</fullName>
    </recommendedName>
</protein>
<feature type="binding site" evidence="12">
    <location>
        <position position="160"/>
    </location>
    <ligand>
        <name>Zn(2+)</name>
        <dbReference type="ChEBI" id="CHEBI:29105"/>
        <label>2</label>
    </ligand>
</feature>
<feature type="repeat" description="CXXCXGXG motif" evidence="12">
    <location>
        <begin position="196"/>
        <end position="203"/>
    </location>
</feature>
<dbReference type="GO" id="GO:0031072">
    <property type="term" value="F:heat shock protein binding"/>
    <property type="evidence" value="ECO:0007669"/>
    <property type="project" value="InterPro"/>
</dbReference>
<dbReference type="NCBIfam" id="TIGR02349">
    <property type="entry name" value="DnaJ_bact"/>
    <property type="match status" value="1"/>
</dbReference>
<evidence type="ECO:0000256" key="8">
    <source>
        <dbReference type="ARBA" id="ARBA00023186"/>
    </source>
</evidence>
<dbReference type="PANTHER" id="PTHR43096">
    <property type="entry name" value="DNAJ HOMOLOG 1, MITOCHONDRIAL-RELATED"/>
    <property type="match status" value="1"/>
</dbReference>
<evidence type="ECO:0000256" key="10">
    <source>
        <dbReference type="ARBA" id="ARBA00061004"/>
    </source>
</evidence>
<dbReference type="Pfam" id="PF01556">
    <property type="entry name" value="DnaJ_C"/>
    <property type="match status" value="1"/>
</dbReference>
<dbReference type="CDD" id="cd10747">
    <property type="entry name" value="DnaJ_C"/>
    <property type="match status" value="1"/>
</dbReference>
<evidence type="ECO:0000259" key="14">
    <source>
        <dbReference type="PROSITE" id="PS50076"/>
    </source>
</evidence>
<dbReference type="GO" id="GO:0005737">
    <property type="term" value="C:cytoplasm"/>
    <property type="evidence" value="ECO:0007669"/>
    <property type="project" value="UniProtKB-SubCell"/>
</dbReference>
<keyword evidence="1 12" id="KW-0963">Cytoplasm</keyword>
<keyword evidence="8 12" id="KW-0143">Chaperone</keyword>
<evidence type="ECO:0000256" key="2">
    <source>
        <dbReference type="ARBA" id="ARBA00022705"/>
    </source>
</evidence>
<dbReference type="InterPro" id="IPR012724">
    <property type="entry name" value="DnaJ"/>
</dbReference>
<dbReference type="Proteomes" id="UP000318710">
    <property type="component" value="Unassembled WGS sequence"/>
</dbReference>
<comment type="subunit">
    <text evidence="12">Homodimer.</text>
</comment>
<dbReference type="Gene3D" id="1.10.287.110">
    <property type="entry name" value="DnaJ domain"/>
    <property type="match status" value="1"/>
</dbReference>
<dbReference type="SUPFAM" id="SSF46565">
    <property type="entry name" value="Chaperone J-domain"/>
    <property type="match status" value="1"/>
</dbReference>
<evidence type="ECO:0000313" key="16">
    <source>
        <dbReference type="EMBL" id="RZO28606.1"/>
    </source>
</evidence>